<dbReference type="Proteomes" id="UP000270094">
    <property type="component" value="Unassembled WGS sequence"/>
</dbReference>
<keyword evidence="4" id="KW-0539">Nucleus</keyword>
<feature type="compositionally biased region" description="Basic and acidic residues" evidence="6">
    <location>
        <begin position="66"/>
        <end position="76"/>
    </location>
</feature>
<evidence type="ECO:0000256" key="6">
    <source>
        <dbReference type="SAM" id="MobiDB-lite"/>
    </source>
</evidence>
<dbReference type="AlphaFoldDB" id="A0A3P7JU06"/>
<feature type="region of interest" description="Disordered" evidence="6">
    <location>
        <begin position="46"/>
        <end position="76"/>
    </location>
</feature>
<keyword evidence="3" id="KW-0235">DNA replication</keyword>
<feature type="compositionally biased region" description="Acidic residues" evidence="6">
    <location>
        <begin position="51"/>
        <end position="65"/>
    </location>
</feature>
<dbReference type="GO" id="GO:0003682">
    <property type="term" value="F:chromatin binding"/>
    <property type="evidence" value="ECO:0007669"/>
    <property type="project" value="TreeGrafter"/>
</dbReference>
<evidence type="ECO:0000313" key="7">
    <source>
        <dbReference type="EMBL" id="VDM82304.1"/>
    </source>
</evidence>
<comment type="subcellular location">
    <subcellularLocation>
        <location evidence="1">Nucleus</location>
    </subcellularLocation>
</comment>
<dbReference type="OrthoDB" id="10258882at2759"/>
<evidence type="ECO:0000256" key="2">
    <source>
        <dbReference type="ARBA" id="ARBA00010727"/>
    </source>
</evidence>
<reference evidence="7 8" key="1">
    <citation type="submission" date="2018-11" db="EMBL/GenBank/DDBJ databases">
        <authorList>
            <consortium name="Pathogen Informatics"/>
        </authorList>
    </citation>
    <scope>NUCLEOTIDE SEQUENCE [LARGE SCALE GENOMIC DNA]</scope>
</reference>
<protein>
    <submittedName>
        <fullName evidence="7">Uncharacterized protein</fullName>
    </submittedName>
</protein>
<dbReference type="PANTHER" id="PTHR10507">
    <property type="entry name" value="CDC45-RELATED PROTEIN"/>
    <property type="match status" value="1"/>
</dbReference>
<dbReference type="GO" id="GO:0006270">
    <property type="term" value="P:DNA replication initiation"/>
    <property type="evidence" value="ECO:0007669"/>
    <property type="project" value="InterPro"/>
</dbReference>
<keyword evidence="5" id="KW-0131">Cell cycle</keyword>
<dbReference type="GO" id="GO:0003688">
    <property type="term" value="F:DNA replication origin binding"/>
    <property type="evidence" value="ECO:0007669"/>
    <property type="project" value="TreeGrafter"/>
</dbReference>
<sequence length="110" mass="13156">MQVPEGSKLYVMDSRRPFHHENIFEGGQIMIMVDSLEVEKLNIPEMSSIMENDESEDSGEDDEEEGGGRRGMEKVERRLLKKEAKKQWQKRRRNLLWKYYENSWYSISVR</sequence>
<evidence type="ECO:0000256" key="5">
    <source>
        <dbReference type="ARBA" id="ARBA00023306"/>
    </source>
</evidence>
<dbReference type="GO" id="GO:1902977">
    <property type="term" value="P:mitotic DNA replication preinitiation complex assembly"/>
    <property type="evidence" value="ECO:0007669"/>
    <property type="project" value="TreeGrafter"/>
</dbReference>
<accession>A0A3P7JU06</accession>
<dbReference type="GO" id="GO:0000727">
    <property type="term" value="P:double-strand break repair via break-induced replication"/>
    <property type="evidence" value="ECO:0007669"/>
    <property type="project" value="TreeGrafter"/>
</dbReference>
<name>A0A3P7JU06_STRVU</name>
<organism evidence="7 8">
    <name type="scientific">Strongylus vulgaris</name>
    <name type="common">Blood worm</name>
    <dbReference type="NCBI Taxonomy" id="40348"/>
    <lineage>
        <taxon>Eukaryota</taxon>
        <taxon>Metazoa</taxon>
        <taxon>Ecdysozoa</taxon>
        <taxon>Nematoda</taxon>
        <taxon>Chromadorea</taxon>
        <taxon>Rhabditida</taxon>
        <taxon>Rhabditina</taxon>
        <taxon>Rhabditomorpha</taxon>
        <taxon>Strongyloidea</taxon>
        <taxon>Strongylidae</taxon>
        <taxon>Strongylus</taxon>
    </lineage>
</organism>
<dbReference type="GO" id="GO:0003697">
    <property type="term" value="F:single-stranded DNA binding"/>
    <property type="evidence" value="ECO:0007669"/>
    <property type="project" value="TreeGrafter"/>
</dbReference>
<evidence type="ECO:0000313" key="8">
    <source>
        <dbReference type="Proteomes" id="UP000270094"/>
    </source>
</evidence>
<keyword evidence="8" id="KW-1185">Reference proteome</keyword>
<evidence type="ECO:0000256" key="1">
    <source>
        <dbReference type="ARBA" id="ARBA00004123"/>
    </source>
</evidence>
<comment type="similarity">
    <text evidence="2">Belongs to the CDC45 family.</text>
</comment>
<dbReference type="EMBL" id="UYYB01116974">
    <property type="protein sequence ID" value="VDM82304.1"/>
    <property type="molecule type" value="Genomic_DNA"/>
</dbReference>
<dbReference type="InterPro" id="IPR003874">
    <property type="entry name" value="CDC45"/>
</dbReference>
<evidence type="ECO:0000256" key="3">
    <source>
        <dbReference type="ARBA" id="ARBA00022705"/>
    </source>
</evidence>
<proteinExistence type="inferred from homology"/>
<dbReference type="GO" id="GO:0031261">
    <property type="term" value="C:DNA replication preinitiation complex"/>
    <property type="evidence" value="ECO:0007669"/>
    <property type="project" value="TreeGrafter"/>
</dbReference>
<evidence type="ECO:0000256" key="4">
    <source>
        <dbReference type="ARBA" id="ARBA00023242"/>
    </source>
</evidence>
<gene>
    <name evidence="7" type="ORF">SVUK_LOCUS17302</name>
</gene>
<dbReference type="PANTHER" id="PTHR10507:SF0">
    <property type="entry name" value="CELL DIVISION CONTROL PROTEIN 45 HOMOLOG"/>
    <property type="match status" value="1"/>
</dbReference>